<evidence type="ECO:0000313" key="2">
    <source>
        <dbReference type="EMBL" id="ORZ12231.1"/>
    </source>
</evidence>
<dbReference type="EMBL" id="MCGE01000019">
    <property type="protein sequence ID" value="ORZ12231.1"/>
    <property type="molecule type" value="Genomic_DNA"/>
</dbReference>
<comment type="caution">
    <text evidence="2">The sequence shown here is derived from an EMBL/GenBank/DDBJ whole genome shotgun (WGS) entry which is preliminary data.</text>
</comment>
<feature type="region of interest" description="Disordered" evidence="1">
    <location>
        <begin position="73"/>
        <end position="92"/>
    </location>
</feature>
<dbReference type="Proteomes" id="UP000193560">
    <property type="component" value="Unassembled WGS sequence"/>
</dbReference>
<evidence type="ECO:0000256" key="1">
    <source>
        <dbReference type="SAM" id="MobiDB-lite"/>
    </source>
</evidence>
<sequence>MPGPATFITLGAVGVAGALGYRRNSQSSGGNENGQLDMNPHAMARRRSSTVQPDAAWDRNRQADYHWRRDYGASFSHNSQKKFPNDIKQSSK</sequence>
<accession>A0A1X2IAT3</accession>
<feature type="region of interest" description="Disordered" evidence="1">
    <location>
        <begin position="22"/>
        <end position="57"/>
    </location>
</feature>
<keyword evidence="3" id="KW-1185">Reference proteome</keyword>
<dbReference type="OrthoDB" id="2384350at2759"/>
<protein>
    <submittedName>
        <fullName evidence="2">Uncharacterized protein</fullName>
    </submittedName>
</protein>
<dbReference type="AlphaFoldDB" id="A0A1X2IAT3"/>
<feature type="compositionally biased region" description="Polar residues" evidence="1">
    <location>
        <begin position="75"/>
        <end position="92"/>
    </location>
</feature>
<proteinExistence type="predicted"/>
<feature type="compositionally biased region" description="Polar residues" evidence="1">
    <location>
        <begin position="23"/>
        <end position="36"/>
    </location>
</feature>
<reference evidence="2 3" key="1">
    <citation type="submission" date="2016-07" db="EMBL/GenBank/DDBJ databases">
        <title>Pervasive Adenine N6-methylation of Active Genes in Fungi.</title>
        <authorList>
            <consortium name="DOE Joint Genome Institute"/>
            <person name="Mondo S.J."/>
            <person name="Dannebaum R.O."/>
            <person name="Kuo R.C."/>
            <person name="Labutti K."/>
            <person name="Haridas S."/>
            <person name="Kuo A."/>
            <person name="Salamov A."/>
            <person name="Ahrendt S.R."/>
            <person name="Lipzen A."/>
            <person name="Sullivan W."/>
            <person name="Andreopoulos W.B."/>
            <person name="Clum A."/>
            <person name="Lindquist E."/>
            <person name="Daum C."/>
            <person name="Ramamoorthy G.K."/>
            <person name="Gryganskyi A."/>
            <person name="Culley D."/>
            <person name="Magnuson J.K."/>
            <person name="James T.Y."/>
            <person name="O'Malley M.A."/>
            <person name="Stajich J.E."/>
            <person name="Spatafora J.W."/>
            <person name="Visel A."/>
            <person name="Grigoriev I.V."/>
        </authorList>
    </citation>
    <scope>NUCLEOTIDE SEQUENCE [LARGE SCALE GENOMIC DNA]</scope>
    <source>
        <strain evidence="2 3">NRRL 1336</strain>
    </source>
</reference>
<dbReference type="STRING" id="90262.A0A1X2IAT3"/>
<organism evidence="2 3">
    <name type="scientific">Absidia repens</name>
    <dbReference type="NCBI Taxonomy" id="90262"/>
    <lineage>
        <taxon>Eukaryota</taxon>
        <taxon>Fungi</taxon>
        <taxon>Fungi incertae sedis</taxon>
        <taxon>Mucoromycota</taxon>
        <taxon>Mucoromycotina</taxon>
        <taxon>Mucoromycetes</taxon>
        <taxon>Mucorales</taxon>
        <taxon>Cunninghamellaceae</taxon>
        <taxon>Absidia</taxon>
    </lineage>
</organism>
<name>A0A1X2IAT3_9FUNG</name>
<evidence type="ECO:0000313" key="3">
    <source>
        <dbReference type="Proteomes" id="UP000193560"/>
    </source>
</evidence>
<gene>
    <name evidence="2" type="ORF">BCR42DRAFT_420262</name>
</gene>